<comment type="subcellular location">
    <subcellularLocation>
        <location evidence="1">Cell membrane</location>
        <topology evidence="1">Multi-pass membrane protein</topology>
    </subcellularLocation>
</comment>
<keyword evidence="5 7" id="KW-1133">Transmembrane helix</keyword>
<feature type="transmembrane region" description="Helical" evidence="7">
    <location>
        <begin position="335"/>
        <end position="361"/>
    </location>
</feature>
<evidence type="ECO:0000256" key="3">
    <source>
        <dbReference type="ARBA" id="ARBA00022448"/>
    </source>
</evidence>
<sequence length="399" mass="44008">MKRSFLQMLLSFFGFVLIGLYSGAFGVLLPDMSRYYGVDKSVIGLIFVTSSIGYFISALFSSIILERLGMRLFLVVGTITFFFGALTLGIKPAFGIVLATRLFMGLGVAMIEMGLNAYVVAQARHASQLNTLHAFYGAGALFGPLVAAFLLTTAWGWSSVFYLWMLLSIPFLLGVALTFSAEPPRVVGSEVENTGTSSAWIAALKLPIVWLLCIFLLLYVGVEVSVGNWTYSFLVEGRHQQIALSSWIVSGYWLGLTLGRFTLSQLARRLRMSDVRLLYICTIIVALCAILIWWLPFDSVAAIGFCIIGYCLGPIYPTTVALTPSLVPGRVVTSAIGFLVSLSIFGTSVFPGIAGILAQYFGIWSLLPYNLALTLLMLLFWWIIFRVKRNKTTWQISHH</sequence>
<keyword evidence="3" id="KW-0813">Transport</keyword>
<organism evidence="9 10">
    <name type="scientific">Dictyobacter aurantiacus</name>
    <dbReference type="NCBI Taxonomy" id="1936993"/>
    <lineage>
        <taxon>Bacteria</taxon>
        <taxon>Bacillati</taxon>
        <taxon>Chloroflexota</taxon>
        <taxon>Ktedonobacteria</taxon>
        <taxon>Ktedonobacterales</taxon>
        <taxon>Dictyobacteraceae</taxon>
        <taxon>Dictyobacter</taxon>
    </lineage>
</organism>
<feature type="transmembrane region" description="Helical" evidence="7">
    <location>
        <begin position="301"/>
        <end position="323"/>
    </location>
</feature>
<evidence type="ECO:0000256" key="7">
    <source>
        <dbReference type="SAM" id="Phobius"/>
    </source>
</evidence>
<evidence type="ECO:0000256" key="1">
    <source>
        <dbReference type="ARBA" id="ARBA00004651"/>
    </source>
</evidence>
<dbReference type="GO" id="GO:0022857">
    <property type="term" value="F:transmembrane transporter activity"/>
    <property type="evidence" value="ECO:0007669"/>
    <property type="project" value="InterPro"/>
</dbReference>
<dbReference type="SUPFAM" id="SSF103473">
    <property type="entry name" value="MFS general substrate transporter"/>
    <property type="match status" value="1"/>
</dbReference>
<dbReference type="PROSITE" id="PS50850">
    <property type="entry name" value="MFS"/>
    <property type="match status" value="1"/>
</dbReference>
<feature type="transmembrane region" description="Helical" evidence="7">
    <location>
        <begin position="161"/>
        <end position="179"/>
    </location>
</feature>
<evidence type="ECO:0000313" key="9">
    <source>
        <dbReference type="EMBL" id="GCE03345.1"/>
    </source>
</evidence>
<comment type="similarity">
    <text evidence="2">Belongs to the major facilitator superfamily.</text>
</comment>
<keyword evidence="10" id="KW-1185">Reference proteome</keyword>
<feature type="transmembrane region" description="Helical" evidence="7">
    <location>
        <begin position="42"/>
        <end position="65"/>
    </location>
</feature>
<comment type="caution">
    <text evidence="9">The sequence shown here is derived from an EMBL/GenBank/DDBJ whole genome shotgun (WGS) entry which is preliminary data.</text>
</comment>
<feature type="transmembrane region" description="Helical" evidence="7">
    <location>
        <begin position="275"/>
        <end position="295"/>
    </location>
</feature>
<feature type="transmembrane region" description="Helical" evidence="7">
    <location>
        <begin position="102"/>
        <end position="121"/>
    </location>
</feature>
<protein>
    <recommendedName>
        <fullName evidence="8">Major facilitator superfamily (MFS) profile domain-containing protein</fullName>
    </recommendedName>
</protein>
<evidence type="ECO:0000256" key="6">
    <source>
        <dbReference type="ARBA" id="ARBA00023136"/>
    </source>
</evidence>
<keyword evidence="4 7" id="KW-0812">Transmembrane</keyword>
<keyword evidence="6 7" id="KW-0472">Membrane</keyword>
<gene>
    <name evidence="9" type="ORF">KDAU_06740</name>
</gene>
<evidence type="ECO:0000313" key="10">
    <source>
        <dbReference type="Proteomes" id="UP000287224"/>
    </source>
</evidence>
<dbReference type="Pfam" id="PF07690">
    <property type="entry name" value="MFS_1"/>
    <property type="match status" value="1"/>
</dbReference>
<dbReference type="AlphaFoldDB" id="A0A401Z920"/>
<accession>A0A401Z920</accession>
<dbReference type="EMBL" id="BIFQ01000001">
    <property type="protein sequence ID" value="GCE03345.1"/>
    <property type="molecule type" value="Genomic_DNA"/>
</dbReference>
<evidence type="ECO:0000256" key="5">
    <source>
        <dbReference type="ARBA" id="ARBA00022989"/>
    </source>
</evidence>
<name>A0A401Z920_9CHLR</name>
<dbReference type="Gene3D" id="1.20.1250.20">
    <property type="entry name" value="MFS general substrate transporter like domains"/>
    <property type="match status" value="2"/>
</dbReference>
<feature type="transmembrane region" description="Helical" evidence="7">
    <location>
        <begin position="133"/>
        <end position="155"/>
    </location>
</feature>
<evidence type="ECO:0000259" key="8">
    <source>
        <dbReference type="PROSITE" id="PS50850"/>
    </source>
</evidence>
<feature type="domain" description="Major facilitator superfamily (MFS) profile" evidence="8">
    <location>
        <begin position="7"/>
        <end position="389"/>
    </location>
</feature>
<dbReference type="PANTHER" id="PTHR23514">
    <property type="entry name" value="BYPASS OF STOP CODON PROTEIN 6"/>
    <property type="match status" value="1"/>
</dbReference>
<feature type="transmembrane region" description="Helical" evidence="7">
    <location>
        <begin position="72"/>
        <end position="90"/>
    </location>
</feature>
<feature type="transmembrane region" description="Helical" evidence="7">
    <location>
        <begin position="242"/>
        <end position="263"/>
    </location>
</feature>
<dbReference type="InterPro" id="IPR036259">
    <property type="entry name" value="MFS_trans_sf"/>
</dbReference>
<dbReference type="Proteomes" id="UP000287224">
    <property type="component" value="Unassembled WGS sequence"/>
</dbReference>
<dbReference type="OrthoDB" id="9795150at2"/>
<evidence type="ECO:0000256" key="4">
    <source>
        <dbReference type="ARBA" id="ARBA00022692"/>
    </source>
</evidence>
<feature type="transmembrane region" description="Helical" evidence="7">
    <location>
        <begin position="200"/>
        <end position="222"/>
    </location>
</feature>
<proteinExistence type="inferred from homology"/>
<dbReference type="InterPro" id="IPR011701">
    <property type="entry name" value="MFS"/>
</dbReference>
<dbReference type="RefSeq" id="WP_160145607.1">
    <property type="nucleotide sequence ID" value="NZ_BIFQ01000001.1"/>
</dbReference>
<reference evidence="10" key="1">
    <citation type="submission" date="2018-12" db="EMBL/GenBank/DDBJ databases">
        <title>Tengunoibacter tsumagoiensis gen. nov., sp. nov., Dictyobacter kobayashii sp. nov., D. alpinus sp. nov., and D. joshuensis sp. nov. and description of Dictyobacteraceae fam. nov. within the order Ktedonobacterales isolated from Tengu-no-mugimeshi.</title>
        <authorList>
            <person name="Wang C.M."/>
            <person name="Zheng Y."/>
            <person name="Sakai Y."/>
            <person name="Toyoda A."/>
            <person name="Minakuchi Y."/>
            <person name="Abe K."/>
            <person name="Yokota A."/>
            <person name="Yabe S."/>
        </authorList>
    </citation>
    <scope>NUCLEOTIDE SEQUENCE [LARGE SCALE GENOMIC DNA]</scope>
    <source>
        <strain evidence="10">S-27</strain>
    </source>
</reference>
<feature type="transmembrane region" description="Helical" evidence="7">
    <location>
        <begin position="367"/>
        <end position="385"/>
    </location>
</feature>
<dbReference type="PANTHER" id="PTHR23514:SF3">
    <property type="entry name" value="BYPASS OF STOP CODON PROTEIN 6"/>
    <property type="match status" value="1"/>
</dbReference>
<dbReference type="InterPro" id="IPR020846">
    <property type="entry name" value="MFS_dom"/>
</dbReference>
<evidence type="ECO:0000256" key="2">
    <source>
        <dbReference type="ARBA" id="ARBA00008335"/>
    </source>
</evidence>
<dbReference type="GO" id="GO:0005886">
    <property type="term" value="C:plasma membrane"/>
    <property type="evidence" value="ECO:0007669"/>
    <property type="project" value="UniProtKB-SubCell"/>
</dbReference>
<dbReference type="InterPro" id="IPR051788">
    <property type="entry name" value="MFS_Transporter"/>
</dbReference>